<accession>A0A9W6B3H5</accession>
<evidence type="ECO:0000313" key="2">
    <source>
        <dbReference type="EMBL" id="GLB51670.1"/>
    </source>
</evidence>
<reference evidence="2" key="1">
    <citation type="submission" date="2022-07" db="EMBL/GenBank/DDBJ databases">
        <title>Taxonomy of Novel Oxalotrophic and Methylotrophic Bacteria.</title>
        <authorList>
            <person name="Sahin N."/>
            <person name="Tani A."/>
        </authorList>
    </citation>
    <scope>NUCLEOTIDE SEQUENCE</scope>
    <source>
        <strain evidence="2">AM327</strain>
    </source>
</reference>
<name>A0A9W6B3H5_9FLAO</name>
<feature type="transmembrane region" description="Helical" evidence="1">
    <location>
        <begin position="78"/>
        <end position="98"/>
    </location>
</feature>
<dbReference type="Proteomes" id="UP001143545">
    <property type="component" value="Unassembled WGS sequence"/>
</dbReference>
<keyword evidence="3" id="KW-1185">Reference proteome</keyword>
<proteinExistence type="predicted"/>
<comment type="caution">
    <text evidence="2">The sequence shown here is derived from an EMBL/GenBank/DDBJ whole genome shotgun (WGS) entry which is preliminary data.</text>
</comment>
<evidence type="ECO:0000313" key="3">
    <source>
        <dbReference type="Proteomes" id="UP001143545"/>
    </source>
</evidence>
<keyword evidence="1" id="KW-0472">Membrane</keyword>
<gene>
    <name evidence="2" type="ORF">NBRC110019_07090</name>
</gene>
<dbReference type="RefSeq" id="WP_281752451.1">
    <property type="nucleotide sequence ID" value="NZ_BRVP01000004.1"/>
</dbReference>
<protein>
    <submittedName>
        <fullName evidence="2">Uncharacterized protein</fullName>
    </submittedName>
</protein>
<sequence length="151" mass="17724">MEFNNKTKYIEKLLEKYLEATTTVAEEQELKIYFSKEDVAPHLLEYKMMFGYFSVAKEERFTKNVPLEPKKRHVSRKWITVAAVAAISFGAFFGVDLYHSMKEQREAGLAYTQTKEAFELLALNLKKGKEQMMYLNELEETKEKIFKTVNN</sequence>
<evidence type="ECO:0000256" key="1">
    <source>
        <dbReference type="SAM" id="Phobius"/>
    </source>
</evidence>
<dbReference type="AlphaFoldDB" id="A0A9W6B3H5"/>
<dbReference type="EMBL" id="BRVP01000004">
    <property type="protein sequence ID" value="GLB51670.1"/>
    <property type="molecule type" value="Genomic_DNA"/>
</dbReference>
<keyword evidence="1" id="KW-0812">Transmembrane</keyword>
<organism evidence="2 3">
    <name type="scientific">Neptunitalea chrysea</name>
    <dbReference type="NCBI Taxonomy" id="1647581"/>
    <lineage>
        <taxon>Bacteria</taxon>
        <taxon>Pseudomonadati</taxon>
        <taxon>Bacteroidota</taxon>
        <taxon>Flavobacteriia</taxon>
        <taxon>Flavobacteriales</taxon>
        <taxon>Flavobacteriaceae</taxon>
        <taxon>Neptunitalea</taxon>
    </lineage>
</organism>
<keyword evidence="1" id="KW-1133">Transmembrane helix</keyword>